<dbReference type="GO" id="GO:0019646">
    <property type="term" value="P:aerobic electron transport chain"/>
    <property type="evidence" value="ECO:0007669"/>
    <property type="project" value="TreeGrafter"/>
</dbReference>
<proteinExistence type="inferred from homology"/>
<evidence type="ECO:0000259" key="6">
    <source>
        <dbReference type="Pfam" id="PF07992"/>
    </source>
</evidence>
<organism evidence="7 8">
    <name type="scientific">Kitasatospora gansuensis</name>
    <dbReference type="NCBI Taxonomy" id="258050"/>
    <lineage>
        <taxon>Bacteria</taxon>
        <taxon>Bacillati</taxon>
        <taxon>Actinomycetota</taxon>
        <taxon>Actinomycetes</taxon>
        <taxon>Kitasatosporales</taxon>
        <taxon>Streptomycetaceae</taxon>
        <taxon>Kitasatospora</taxon>
    </lineage>
</organism>
<evidence type="ECO:0000313" key="7">
    <source>
        <dbReference type="EMBL" id="MBB4949334.1"/>
    </source>
</evidence>
<keyword evidence="5" id="KW-0560">Oxidoreductase</keyword>
<comment type="similarity">
    <text evidence="2">Belongs to the NADH dehydrogenase family.</text>
</comment>
<dbReference type="PRINTS" id="PR00469">
    <property type="entry name" value="PNDRDTASEII"/>
</dbReference>
<sequence>MTGQQQHIVVIGAGYAGLAAAARIGKQHRVTLVAPESRFLHRVREHEAAAGRPAQRPELAKVLRGRQVTHRQARVTELDLAGRKVFLDSGEALSYDTLVYALGSRTALHGIPGAAEHAYPAERAAELAERMRTAAQPGTVAVVGGGPTGIELATELAEAHPAWQIRIVAAGQVGGWLSPNGRAHVNRVFGRLGVQAHDRSAVTAVTAAGLRTDQGTIDADLVVWAASMEPRELAAEAGLAVTPDGRAVVDAHLRSVSHPEVYVIGDAAQVVVEGVGELRMSCATAQPMGVYLGKLLTGGTDKPFDFGYVIHCLSLGRKDGLVQLVHKDDSMKPKVLTGTTARLIKGLIVNGVLWGLR</sequence>
<reference evidence="7 8" key="1">
    <citation type="submission" date="2020-08" db="EMBL/GenBank/DDBJ databases">
        <title>Sequencing the genomes of 1000 actinobacteria strains.</title>
        <authorList>
            <person name="Klenk H.-P."/>
        </authorList>
    </citation>
    <scope>NUCLEOTIDE SEQUENCE [LARGE SCALE GENOMIC DNA]</scope>
    <source>
        <strain evidence="7 8">DSM 44786</strain>
    </source>
</reference>
<dbReference type="Proteomes" id="UP000573327">
    <property type="component" value="Unassembled WGS sequence"/>
</dbReference>
<comment type="cofactor">
    <cofactor evidence="1">
        <name>FAD</name>
        <dbReference type="ChEBI" id="CHEBI:57692"/>
    </cofactor>
</comment>
<dbReference type="InterPro" id="IPR023753">
    <property type="entry name" value="FAD/NAD-binding_dom"/>
</dbReference>
<dbReference type="GO" id="GO:0003955">
    <property type="term" value="F:NAD(P)H dehydrogenase (quinone) activity"/>
    <property type="evidence" value="ECO:0007669"/>
    <property type="project" value="TreeGrafter"/>
</dbReference>
<protein>
    <submittedName>
        <fullName evidence="7">NADH dehydrogenase FAD-containing subunit</fullName>
    </submittedName>
</protein>
<keyword evidence="4" id="KW-0274">FAD</keyword>
<dbReference type="InterPro" id="IPR051169">
    <property type="entry name" value="NADH-Q_oxidoreductase"/>
</dbReference>
<evidence type="ECO:0000256" key="5">
    <source>
        <dbReference type="ARBA" id="ARBA00023002"/>
    </source>
</evidence>
<dbReference type="PANTHER" id="PTHR42913">
    <property type="entry name" value="APOPTOSIS-INDUCING FACTOR 1"/>
    <property type="match status" value="1"/>
</dbReference>
<dbReference type="EMBL" id="JACHJR010000001">
    <property type="protein sequence ID" value="MBB4949334.1"/>
    <property type="molecule type" value="Genomic_DNA"/>
</dbReference>
<dbReference type="SUPFAM" id="SSF51905">
    <property type="entry name" value="FAD/NAD(P)-binding domain"/>
    <property type="match status" value="1"/>
</dbReference>
<feature type="domain" description="FAD/NAD(P)-binding" evidence="6">
    <location>
        <begin position="7"/>
        <end position="276"/>
    </location>
</feature>
<accession>A0A7W7WK50</accession>
<keyword evidence="3" id="KW-0285">Flavoprotein</keyword>
<dbReference type="PANTHER" id="PTHR42913:SF3">
    <property type="entry name" value="64 KDA MITOCHONDRIAL NADH DEHYDROGENASE (EUROFUNG)"/>
    <property type="match status" value="1"/>
</dbReference>
<evidence type="ECO:0000256" key="4">
    <source>
        <dbReference type="ARBA" id="ARBA00022827"/>
    </source>
</evidence>
<dbReference type="InterPro" id="IPR036188">
    <property type="entry name" value="FAD/NAD-bd_sf"/>
</dbReference>
<dbReference type="AlphaFoldDB" id="A0A7W7WK50"/>
<dbReference type="PRINTS" id="PR00368">
    <property type="entry name" value="FADPNR"/>
</dbReference>
<evidence type="ECO:0000313" key="8">
    <source>
        <dbReference type="Proteomes" id="UP000573327"/>
    </source>
</evidence>
<gene>
    <name evidence="7" type="ORF">F4556_004869</name>
</gene>
<evidence type="ECO:0000256" key="1">
    <source>
        <dbReference type="ARBA" id="ARBA00001974"/>
    </source>
</evidence>
<evidence type="ECO:0000256" key="3">
    <source>
        <dbReference type="ARBA" id="ARBA00022630"/>
    </source>
</evidence>
<name>A0A7W7WK50_9ACTN</name>
<evidence type="ECO:0000256" key="2">
    <source>
        <dbReference type="ARBA" id="ARBA00005272"/>
    </source>
</evidence>
<keyword evidence="8" id="KW-1185">Reference proteome</keyword>
<dbReference type="RefSeq" id="WP_184919594.1">
    <property type="nucleotide sequence ID" value="NZ_JACHJR010000001.1"/>
</dbReference>
<comment type="caution">
    <text evidence="7">The sequence shown here is derived from an EMBL/GenBank/DDBJ whole genome shotgun (WGS) entry which is preliminary data.</text>
</comment>
<dbReference type="Pfam" id="PF07992">
    <property type="entry name" value="Pyr_redox_2"/>
    <property type="match status" value="1"/>
</dbReference>
<dbReference type="Gene3D" id="3.50.50.100">
    <property type="match status" value="1"/>
</dbReference>